<protein>
    <submittedName>
        <fullName evidence="2">Predicted lactoylglutathione lyase</fullName>
    </submittedName>
</protein>
<keyword evidence="2" id="KW-0456">Lyase</keyword>
<dbReference type="GO" id="GO:0016829">
    <property type="term" value="F:lyase activity"/>
    <property type="evidence" value="ECO:0007669"/>
    <property type="project" value="UniProtKB-KW"/>
</dbReference>
<dbReference type="AlphaFoldDB" id="A0A1H3B6N8"/>
<dbReference type="Gene3D" id="3.10.180.10">
    <property type="entry name" value="2,3-Dihydroxybiphenyl 1,2-Dioxygenase, domain 1"/>
    <property type="match status" value="1"/>
</dbReference>
<feature type="domain" description="Glyoxalase-like" evidence="1">
    <location>
        <begin position="5"/>
        <end position="118"/>
    </location>
</feature>
<dbReference type="PANTHER" id="PTHR35006:SF1">
    <property type="entry name" value="BLL2941 PROTEIN"/>
    <property type="match status" value="1"/>
</dbReference>
<evidence type="ECO:0000313" key="3">
    <source>
        <dbReference type="Proteomes" id="UP000199441"/>
    </source>
</evidence>
<gene>
    <name evidence="2" type="ORF">SAMN04488001_3064</name>
</gene>
<dbReference type="Proteomes" id="UP000199441">
    <property type="component" value="Unassembled WGS sequence"/>
</dbReference>
<evidence type="ECO:0000259" key="1">
    <source>
        <dbReference type="Pfam" id="PF18029"/>
    </source>
</evidence>
<reference evidence="3" key="1">
    <citation type="submission" date="2016-10" db="EMBL/GenBank/DDBJ databases">
        <authorList>
            <person name="Varghese N."/>
            <person name="Submissions S."/>
        </authorList>
    </citation>
    <scope>NUCLEOTIDE SEQUENCE [LARGE SCALE GENOMIC DNA]</scope>
    <source>
        <strain evidence="3">DSM 26922</strain>
    </source>
</reference>
<evidence type="ECO:0000313" key="2">
    <source>
        <dbReference type="EMBL" id="SDX37291.1"/>
    </source>
</evidence>
<dbReference type="SUPFAM" id="SSF54593">
    <property type="entry name" value="Glyoxalase/Bleomycin resistance protein/Dihydroxybiphenyl dioxygenase"/>
    <property type="match status" value="1"/>
</dbReference>
<dbReference type="InterPro" id="IPR029068">
    <property type="entry name" value="Glyas_Bleomycin-R_OHBP_Dase"/>
</dbReference>
<proteinExistence type="predicted"/>
<sequence>MISYITIGSNDLTASAAFFDVLFGALKGTRAYSLDTMIGYSFGPDAPMIIVTRPFDGSEASHGNGTMIALAAKDRAHVDAVHALALAHGATDCGPPGERGARFYGGYFRDPTGNKFNISLSA</sequence>
<dbReference type="RefSeq" id="WP_089947795.1">
    <property type="nucleotide sequence ID" value="NZ_FNOI01000006.1"/>
</dbReference>
<dbReference type="CDD" id="cd07262">
    <property type="entry name" value="VOC_like"/>
    <property type="match status" value="1"/>
</dbReference>
<dbReference type="InterPro" id="IPR041581">
    <property type="entry name" value="Glyoxalase_6"/>
</dbReference>
<dbReference type="OrthoDB" id="9807407at2"/>
<dbReference type="STRING" id="670155.SAMN04488001_3064"/>
<dbReference type="Pfam" id="PF18029">
    <property type="entry name" value="Glyoxalase_6"/>
    <property type="match status" value="1"/>
</dbReference>
<dbReference type="PANTHER" id="PTHR35006">
    <property type="entry name" value="GLYOXALASE FAMILY PROTEIN (AFU_ORTHOLOGUE AFUA_5G14830)"/>
    <property type="match status" value="1"/>
</dbReference>
<keyword evidence="3" id="KW-1185">Reference proteome</keyword>
<organism evidence="2 3">
    <name type="scientific">Litoreibacter albidus</name>
    <dbReference type="NCBI Taxonomy" id="670155"/>
    <lineage>
        <taxon>Bacteria</taxon>
        <taxon>Pseudomonadati</taxon>
        <taxon>Pseudomonadota</taxon>
        <taxon>Alphaproteobacteria</taxon>
        <taxon>Rhodobacterales</taxon>
        <taxon>Roseobacteraceae</taxon>
        <taxon>Litoreibacter</taxon>
    </lineage>
</organism>
<dbReference type="EMBL" id="FNOI01000006">
    <property type="protein sequence ID" value="SDX37291.1"/>
    <property type="molecule type" value="Genomic_DNA"/>
</dbReference>
<accession>A0A1H3B6N8</accession>
<name>A0A1H3B6N8_9RHOB</name>